<dbReference type="EMBL" id="HAEG01006673">
    <property type="protein sequence ID" value="SBR77335.1"/>
    <property type="molecule type" value="Transcribed_RNA"/>
</dbReference>
<keyword evidence="2" id="KW-0472">Membrane</keyword>
<evidence type="ECO:0000256" key="1">
    <source>
        <dbReference type="SAM" id="MobiDB-lite"/>
    </source>
</evidence>
<sequence length="67" mass="7668">DSSSSHSQSCATETPPAPPAPTRQREITPRLRPHLHALGYPYFHFSAPLNFYFWLYISPLTPLSEQR</sequence>
<proteinExistence type="predicted"/>
<dbReference type="AlphaFoldDB" id="A0A1A8P7L7"/>
<reference evidence="3" key="1">
    <citation type="submission" date="2016-05" db="EMBL/GenBank/DDBJ databases">
        <authorList>
            <person name="Lavstsen T."/>
            <person name="Jespersen J.S."/>
        </authorList>
    </citation>
    <scope>NUCLEOTIDE SEQUENCE</scope>
    <source>
        <tissue evidence="3">Brain</tissue>
    </source>
</reference>
<organism evidence="3">
    <name type="scientific">Nothobranchius pienaari</name>
    <dbReference type="NCBI Taxonomy" id="704102"/>
    <lineage>
        <taxon>Eukaryota</taxon>
        <taxon>Metazoa</taxon>
        <taxon>Chordata</taxon>
        <taxon>Craniata</taxon>
        <taxon>Vertebrata</taxon>
        <taxon>Euteleostomi</taxon>
        <taxon>Actinopterygii</taxon>
        <taxon>Neopterygii</taxon>
        <taxon>Teleostei</taxon>
        <taxon>Neoteleostei</taxon>
        <taxon>Acanthomorphata</taxon>
        <taxon>Ovalentaria</taxon>
        <taxon>Atherinomorphae</taxon>
        <taxon>Cyprinodontiformes</taxon>
        <taxon>Nothobranchiidae</taxon>
        <taxon>Nothobranchius</taxon>
    </lineage>
</organism>
<feature type="region of interest" description="Disordered" evidence="1">
    <location>
        <begin position="1"/>
        <end position="29"/>
    </location>
</feature>
<protein>
    <submittedName>
        <fullName evidence="3">Leucine rich repeat containing 56</fullName>
    </submittedName>
</protein>
<accession>A0A1A8P7L7</accession>
<keyword evidence="2" id="KW-1133">Transmembrane helix</keyword>
<keyword evidence="2" id="KW-0812">Transmembrane</keyword>
<feature type="compositionally biased region" description="Polar residues" evidence="1">
    <location>
        <begin position="1"/>
        <end position="10"/>
    </location>
</feature>
<feature type="transmembrane region" description="Helical" evidence="2">
    <location>
        <begin position="39"/>
        <end position="57"/>
    </location>
</feature>
<evidence type="ECO:0000256" key="2">
    <source>
        <dbReference type="SAM" id="Phobius"/>
    </source>
</evidence>
<evidence type="ECO:0000313" key="3">
    <source>
        <dbReference type="EMBL" id="SBR77335.1"/>
    </source>
</evidence>
<reference evidence="3" key="2">
    <citation type="submission" date="2016-06" db="EMBL/GenBank/DDBJ databases">
        <title>The genome of a short-lived fish provides insights into sex chromosome evolution and the genetic control of aging.</title>
        <authorList>
            <person name="Reichwald K."/>
            <person name="Felder M."/>
            <person name="Petzold A."/>
            <person name="Koch P."/>
            <person name="Groth M."/>
            <person name="Platzer M."/>
        </authorList>
    </citation>
    <scope>NUCLEOTIDE SEQUENCE</scope>
    <source>
        <tissue evidence="3">Brain</tissue>
    </source>
</reference>
<name>A0A1A8P7L7_9TELE</name>
<gene>
    <name evidence="3" type="primary">LRRC56</name>
</gene>
<feature type="non-terminal residue" evidence="3">
    <location>
        <position position="1"/>
    </location>
</feature>